<comment type="caution">
    <text evidence="1">The sequence shown here is derived from an EMBL/GenBank/DDBJ whole genome shotgun (WGS) entry which is preliminary data.</text>
</comment>
<sequence>MTSPTSPSLGILTLERGVPPGATPPTPAPGSILNPSTFNFPTIQEIVAGAWVENVVPGDPTLEPAYIAAANRLVERGAVAISSTCGFSIRHQLAVATAVNVPVVMSSLILLPALLRQLPQRGKIAVLTYDSNHLSEDLLGIADPVDRARIVIGGIEGGKYWHDELKRPAPPTDVKAIETDVAACIARLRAEHPEIAVILFECAGFPTVTSAIQRTVKLPVYDITDLCRITMGSIG</sequence>
<evidence type="ECO:0000313" key="2">
    <source>
        <dbReference type="Proteomes" id="UP001531129"/>
    </source>
</evidence>
<dbReference type="EMBL" id="JBAMYC010000006">
    <property type="protein sequence ID" value="MEI1248814.1"/>
    <property type="molecule type" value="Genomic_DNA"/>
</dbReference>
<protein>
    <recommendedName>
        <fullName evidence="3">Aspartate/glutamate racemase family protein</fullName>
    </recommendedName>
</protein>
<evidence type="ECO:0008006" key="3">
    <source>
        <dbReference type="Google" id="ProtNLM"/>
    </source>
</evidence>
<dbReference type="RefSeq" id="WP_264396683.1">
    <property type="nucleotide sequence ID" value="NZ_JBAMYB010000006.1"/>
</dbReference>
<name>A0ABU8CLE6_9HYPH</name>
<keyword evidence="2" id="KW-1185">Reference proteome</keyword>
<gene>
    <name evidence="1" type="ORF">V8Q02_12420</name>
</gene>
<proteinExistence type="predicted"/>
<accession>A0ABU8CLE6</accession>
<evidence type="ECO:0000313" key="1">
    <source>
        <dbReference type="EMBL" id="MEI1248814.1"/>
    </source>
</evidence>
<reference evidence="1 2" key="1">
    <citation type="submission" date="2024-01" db="EMBL/GenBank/DDBJ databases">
        <title>Draft genome sequences of three bacterial strains isolated from Acacia saligna represent a potential new species within the genus Rhizobium.</title>
        <authorList>
            <person name="Tambong J.T."/>
            <person name="Mnasri B."/>
        </authorList>
    </citation>
    <scope>NUCLEOTIDE SEQUENCE [LARGE SCALE GENOMIC DNA]</scope>
    <source>
        <strain evidence="1 2">1AS12I</strain>
    </source>
</reference>
<organism evidence="1 2">
    <name type="scientific">Rhizobium aouanii</name>
    <dbReference type="NCBI Taxonomy" id="3118145"/>
    <lineage>
        <taxon>Bacteria</taxon>
        <taxon>Pseudomonadati</taxon>
        <taxon>Pseudomonadota</taxon>
        <taxon>Alphaproteobacteria</taxon>
        <taxon>Hyphomicrobiales</taxon>
        <taxon>Rhizobiaceae</taxon>
        <taxon>Rhizobium/Agrobacterium group</taxon>
        <taxon>Rhizobium</taxon>
    </lineage>
</organism>
<dbReference type="Proteomes" id="UP001531129">
    <property type="component" value="Unassembled WGS sequence"/>
</dbReference>